<dbReference type="EMBL" id="KL142393">
    <property type="protein sequence ID" value="KDR71242.1"/>
    <property type="molecule type" value="Genomic_DNA"/>
</dbReference>
<evidence type="ECO:0000313" key="1">
    <source>
        <dbReference type="EMBL" id="KDR71242.1"/>
    </source>
</evidence>
<organism evidence="1 2">
    <name type="scientific">Galerina marginata (strain CBS 339.88)</name>
    <dbReference type="NCBI Taxonomy" id="685588"/>
    <lineage>
        <taxon>Eukaryota</taxon>
        <taxon>Fungi</taxon>
        <taxon>Dikarya</taxon>
        <taxon>Basidiomycota</taxon>
        <taxon>Agaricomycotina</taxon>
        <taxon>Agaricomycetes</taxon>
        <taxon>Agaricomycetidae</taxon>
        <taxon>Agaricales</taxon>
        <taxon>Agaricineae</taxon>
        <taxon>Strophariaceae</taxon>
        <taxon>Galerina</taxon>
    </lineage>
</organism>
<dbReference type="HOGENOM" id="CLU_2121273_0_0_1"/>
<keyword evidence="2" id="KW-1185">Reference proteome</keyword>
<proteinExistence type="predicted"/>
<sequence>MDSLGLAKGSGKRKAVKEYHRKIVGEEMAKNGAHSAQVVRLSHKQGSVDPKLHVTAGFWDKDDKRMKSHYGTPPKTGQLHHVYAEHHPVDPTYLHHVHAAGKTLDLVMYCLSVV</sequence>
<dbReference type="Proteomes" id="UP000027222">
    <property type="component" value="Unassembled WGS sequence"/>
</dbReference>
<dbReference type="OrthoDB" id="3004187at2759"/>
<gene>
    <name evidence="1" type="ORF">GALMADRAFT_143947</name>
</gene>
<dbReference type="AlphaFoldDB" id="A0A067SMH1"/>
<reference evidence="2" key="1">
    <citation type="journal article" date="2014" name="Proc. Natl. Acad. Sci. U.S.A.">
        <title>Extensive sampling of basidiomycete genomes demonstrates inadequacy of the white-rot/brown-rot paradigm for wood decay fungi.</title>
        <authorList>
            <person name="Riley R."/>
            <person name="Salamov A.A."/>
            <person name="Brown D.W."/>
            <person name="Nagy L.G."/>
            <person name="Floudas D."/>
            <person name="Held B.W."/>
            <person name="Levasseur A."/>
            <person name="Lombard V."/>
            <person name="Morin E."/>
            <person name="Otillar R."/>
            <person name="Lindquist E.A."/>
            <person name="Sun H."/>
            <person name="LaButti K.M."/>
            <person name="Schmutz J."/>
            <person name="Jabbour D."/>
            <person name="Luo H."/>
            <person name="Baker S.E."/>
            <person name="Pisabarro A.G."/>
            <person name="Walton J.D."/>
            <person name="Blanchette R.A."/>
            <person name="Henrissat B."/>
            <person name="Martin F."/>
            <person name="Cullen D."/>
            <person name="Hibbett D.S."/>
            <person name="Grigoriev I.V."/>
        </authorList>
    </citation>
    <scope>NUCLEOTIDE SEQUENCE [LARGE SCALE GENOMIC DNA]</scope>
    <source>
        <strain evidence="2">CBS 339.88</strain>
    </source>
</reference>
<accession>A0A067SMH1</accession>
<evidence type="ECO:0000313" key="2">
    <source>
        <dbReference type="Proteomes" id="UP000027222"/>
    </source>
</evidence>
<protein>
    <submittedName>
        <fullName evidence="1">Uncharacterized protein</fullName>
    </submittedName>
</protein>
<name>A0A067SMH1_GALM3</name>